<dbReference type="Gene3D" id="1.10.10.10">
    <property type="entry name" value="Winged helix-like DNA-binding domain superfamily/Winged helix DNA-binding domain"/>
    <property type="match status" value="1"/>
</dbReference>
<dbReference type="SMART" id="SM00421">
    <property type="entry name" value="HTH_LUXR"/>
    <property type="match status" value="1"/>
</dbReference>
<protein>
    <recommendedName>
        <fullName evidence="4">HTH luxR-type domain-containing protein</fullName>
    </recommendedName>
</protein>
<evidence type="ECO:0000256" key="1">
    <source>
        <dbReference type="ARBA" id="ARBA00022741"/>
    </source>
</evidence>
<comment type="caution">
    <text evidence="5">The sequence shown here is derived from an EMBL/GenBank/DDBJ whole genome shotgun (WGS) entry which is preliminary data.</text>
</comment>
<dbReference type="InterPro" id="IPR027417">
    <property type="entry name" value="P-loop_NTPase"/>
</dbReference>
<dbReference type="PRINTS" id="PR00038">
    <property type="entry name" value="HTHLUXR"/>
</dbReference>
<keyword evidence="6" id="KW-1185">Reference proteome</keyword>
<dbReference type="Gene3D" id="1.25.40.10">
    <property type="entry name" value="Tetratricopeptide repeat domain"/>
    <property type="match status" value="1"/>
</dbReference>
<dbReference type="InterPro" id="IPR041664">
    <property type="entry name" value="AAA_16"/>
</dbReference>
<dbReference type="InterPro" id="IPR000792">
    <property type="entry name" value="Tscrpt_reg_LuxR_C"/>
</dbReference>
<accession>A0ABQ2JH79</accession>
<dbReference type="InterPro" id="IPR011990">
    <property type="entry name" value="TPR-like_helical_dom_sf"/>
</dbReference>
<keyword evidence="1" id="KW-0547">Nucleotide-binding</keyword>
<dbReference type="EMBL" id="BMND01000012">
    <property type="protein sequence ID" value="GGN47486.1"/>
    <property type="molecule type" value="Genomic_DNA"/>
</dbReference>
<evidence type="ECO:0000256" key="3">
    <source>
        <dbReference type="SAM" id="MobiDB-lite"/>
    </source>
</evidence>
<dbReference type="RefSeq" id="WP_189098776.1">
    <property type="nucleotide sequence ID" value="NZ_BMND01000012.1"/>
</dbReference>
<feature type="region of interest" description="Disordered" evidence="3">
    <location>
        <begin position="909"/>
        <end position="938"/>
    </location>
</feature>
<evidence type="ECO:0000259" key="4">
    <source>
        <dbReference type="PROSITE" id="PS50043"/>
    </source>
</evidence>
<reference evidence="6" key="1">
    <citation type="journal article" date="2019" name="Int. J. Syst. Evol. Microbiol.">
        <title>The Global Catalogue of Microorganisms (GCM) 10K type strain sequencing project: providing services to taxonomists for standard genome sequencing and annotation.</title>
        <authorList>
            <consortium name="The Broad Institute Genomics Platform"/>
            <consortium name="The Broad Institute Genome Sequencing Center for Infectious Disease"/>
            <person name="Wu L."/>
            <person name="Ma J."/>
        </authorList>
    </citation>
    <scope>NUCLEOTIDE SEQUENCE [LARGE SCALE GENOMIC DNA]</scope>
    <source>
        <strain evidence="6">CGMCC 4.7323</strain>
    </source>
</reference>
<dbReference type="Pfam" id="PF13191">
    <property type="entry name" value="AAA_16"/>
    <property type="match status" value="1"/>
</dbReference>
<feature type="domain" description="HTH luxR-type" evidence="4">
    <location>
        <begin position="849"/>
        <end position="914"/>
    </location>
</feature>
<dbReference type="PROSITE" id="PS50043">
    <property type="entry name" value="HTH_LUXR_2"/>
    <property type="match status" value="1"/>
</dbReference>
<keyword evidence="2" id="KW-0067">ATP-binding</keyword>
<dbReference type="CDD" id="cd06170">
    <property type="entry name" value="LuxR_C_like"/>
    <property type="match status" value="1"/>
</dbReference>
<dbReference type="GeneID" id="301549072"/>
<dbReference type="SUPFAM" id="SSF46894">
    <property type="entry name" value="C-terminal effector domain of the bipartite response regulators"/>
    <property type="match status" value="1"/>
</dbReference>
<dbReference type="Proteomes" id="UP000600080">
    <property type="component" value="Unassembled WGS sequence"/>
</dbReference>
<dbReference type="PROSITE" id="PS00622">
    <property type="entry name" value="HTH_LUXR_1"/>
    <property type="match status" value="1"/>
</dbReference>
<dbReference type="InterPro" id="IPR036388">
    <property type="entry name" value="WH-like_DNA-bd_sf"/>
</dbReference>
<organism evidence="5 6">
    <name type="scientific">Streptomyces kronopolitis</name>
    <dbReference type="NCBI Taxonomy" id="1612435"/>
    <lineage>
        <taxon>Bacteria</taxon>
        <taxon>Bacillati</taxon>
        <taxon>Actinomycetota</taxon>
        <taxon>Actinomycetes</taxon>
        <taxon>Kitasatosporales</taxon>
        <taxon>Streptomycetaceae</taxon>
        <taxon>Streptomyces</taxon>
    </lineage>
</organism>
<evidence type="ECO:0000256" key="2">
    <source>
        <dbReference type="ARBA" id="ARBA00022840"/>
    </source>
</evidence>
<proteinExistence type="predicted"/>
<dbReference type="Pfam" id="PF00196">
    <property type="entry name" value="GerE"/>
    <property type="match status" value="1"/>
</dbReference>
<evidence type="ECO:0000313" key="5">
    <source>
        <dbReference type="EMBL" id="GGN47486.1"/>
    </source>
</evidence>
<dbReference type="InterPro" id="IPR016032">
    <property type="entry name" value="Sig_transdc_resp-reg_C-effctor"/>
</dbReference>
<gene>
    <name evidence="5" type="ORF">GCM10012285_33290</name>
</gene>
<dbReference type="SUPFAM" id="SSF52540">
    <property type="entry name" value="P-loop containing nucleoside triphosphate hydrolases"/>
    <property type="match status" value="1"/>
</dbReference>
<sequence>MSGPAGAPRDAARLLATAAERARAGTGRLVLLRGATGTGRTTVLEAAAEEAAAHGMRVLRVRCSAGDSAVPFAALLQLQGPVPLFADLVSGGDEQATTAGLWRVLRSYAEQPPLLITVDDVHLADAASRRWLAEAARLMDRLPIVLAVTERSQYDVDPPAQGLAHSLSPALVTTHTLPPLSDAAAATAARSVFPDAHDAWIEDCVRAGAGSPLLLRALLDDLSDGSHPVVPRTSAALYPGAFPAAVQWWLDCAGPATAEVARTLAILDEGWDHEPSAGAGFPALHIPSLLAELSGADPARVAGWITAMTGLGLLRPDDMGRARYAHPLLRDAVLAGVPADRRRAAHRKTAEAMLHLGASSELVARQLLLTDVVDVPWAAPVLQDAACLALREGHIEDAVAFLRRALAEPLSDEGRQRLLTELGSLEYAVPGSSAAILTLTEAMRLPGPPQERVRAAVALGTALTGRGRTRAGVEMLRSLYDALAERPDLVSVLRQAFLQLSETDQAVRQEAYKRLAEAADRAPESVSTAGHAFLVKYAVTAGQSSAEEAMLRLRALLAEPADLLSEPYLLGTAAAVAQWADELDEAEGLVERGLAGQRPDVLHPMQEALVNTRMDIVAARADYARLLADPPPAAANPTNAHAHALSALVQTGRVAEAERLADAFDLRTAPGSWELIRFLYARGELRAATGDPAGALHDFLECGRRQSAREVFSPVVTPWRTAAAECHLALGDPREAVALVEAELRLARVWDTPRTVGRALRVLGTAIGGRQGLDLAQEAVGLLRGGPAGLELVAALLALGRQLTASGESSRARDILREAAEIAERLGAIRLRDLAEEALRASGARRPATRTGAASLTDSERRIAELAAGGRTNAEIADLLHLARRTVETHLTHSYRKLGIRRRSALSQALTADDTAGPSLTGARDAQRTCDTDGQGTG</sequence>
<name>A0ABQ2JH79_9ACTN</name>
<evidence type="ECO:0000313" key="6">
    <source>
        <dbReference type="Proteomes" id="UP000600080"/>
    </source>
</evidence>
<dbReference type="Gene3D" id="3.40.50.300">
    <property type="entry name" value="P-loop containing nucleotide triphosphate hydrolases"/>
    <property type="match status" value="1"/>
</dbReference>
<dbReference type="PANTHER" id="PTHR16305">
    <property type="entry name" value="TESTICULAR SOLUBLE ADENYLYL CYCLASE"/>
    <property type="match status" value="1"/>
</dbReference>
<dbReference type="PANTHER" id="PTHR16305:SF35">
    <property type="entry name" value="TRANSCRIPTIONAL ACTIVATOR DOMAIN"/>
    <property type="match status" value="1"/>
</dbReference>